<dbReference type="InterPro" id="IPR032675">
    <property type="entry name" value="LRR_dom_sf"/>
</dbReference>
<protein>
    <recommendedName>
        <fullName evidence="1">F-box domain-containing protein</fullName>
    </recommendedName>
</protein>
<dbReference type="AlphaFoldDB" id="A0A835S9E4"/>
<dbReference type="OrthoDB" id="2242903at2759"/>
<evidence type="ECO:0000313" key="2">
    <source>
        <dbReference type="EMBL" id="KAG0499292.1"/>
    </source>
</evidence>
<dbReference type="SUPFAM" id="SSF81383">
    <property type="entry name" value="F-box domain"/>
    <property type="match status" value="1"/>
</dbReference>
<dbReference type="InterPro" id="IPR044809">
    <property type="entry name" value="AUF1-like"/>
</dbReference>
<dbReference type="CDD" id="cd09917">
    <property type="entry name" value="F-box_SF"/>
    <property type="match status" value="1"/>
</dbReference>
<gene>
    <name evidence="3" type="ORF">HPP92_003595</name>
    <name evidence="2" type="ORF">HPP92_003983</name>
</gene>
<evidence type="ECO:0000259" key="1">
    <source>
        <dbReference type="Pfam" id="PF12937"/>
    </source>
</evidence>
<dbReference type="InterPro" id="IPR036047">
    <property type="entry name" value="F-box-like_dom_sf"/>
</dbReference>
<dbReference type="Gene3D" id="3.80.10.10">
    <property type="entry name" value="Ribonuclease Inhibitor"/>
    <property type="match status" value="1"/>
</dbReference>
<dbReference type="Proteomes" id="UP000636800">
    <property type="component" value="Chromosome 1"/>
</dbReference>
<organism evidence="2 4">
    <name type="scientific">Vanilla planifolia</name>
    <name type="common">Vanilla</name>
    <dbReference type="NCBI Taxonomy" id="51239"/>
    <lineage>
        <taxon>Eukaryota</taxon>
        <taxon>Viridiplantae</taxon>
        <taxon>Streptophyta</taxon>
        <taxon>Embryophyta</taxon>
        <taxon>Tracheophyta</taxon>
        <taxon>Spermatophyta</taxon>
        <taxon>Magnoliopsida</taxon>
        <taxon>Liliopsida</taxon>
        <taxon>Asparagales</taxon>
        <taxon>Orchidaceae</taxon>
        <taxon>Vanilloideae</taxon>
        <taxon>Vanilleae</taxon>
        <taxon>Vanilla</taxon>
    </lineage>
</organism>
<dbReference type="InterPro" id="IPR001810">
    <property type="entry name" value="F-box_dom"/>
</dbReference>
<dbReference type="EMBL" id="JADCNM010000001">
    <property type="protein sequence ID" value="KAG0503523.1"/>
    <property type="molecule type" value="Genomic_DNA"/>
</dbReference>
<evidence type="ECO:0000313" key="5">
    <source>
        <dbReference type="Proteomes" id="UP000639772"/>
    </source>
</evidence>
<keyword evidence="4" id="KW-1185">Reference proteome</keyword>
<dbReference type="EMBL" id="JADCNL010000001">
    <property type="protein sequence ID" value="KAG0499292.1"/>
    <property type="molecule type" value="Genomic_DNA"/>
</dbReference>
<evidence type="ECO:0000313" key="4">
    <source>
        <dbReference type="Proteomes" id="UP000636800"/>
    </source>
</evidence>
<dbReference type="Proteomes" id="UP000639772">
    <property type="component" value="Chromosome 1"/>
</dbReference>
<name>A0A835S9E4_VANPL</name>
<dbReference type="PANTHER" id="PTHR31215">
    <property type="entry name" value="OS05G0510400 PROTEIN-RELATED"/>
    <property type="match status" value="1"/>
</dbReference>
<proteinExistence type="predicted"/>
<dbReference type="Pfam" id="PF12937">
    <property type="entry name" value="F-box-like"/>
    <property type="match status" value="1"/>
</dbReference>
<reference evidence="4 5" key="1">
    <citation type="journal article" date="2020" name="Nat. Food">
        <title>A phased Vanilla planifolia genome enables genetic improvement of flavour and production.</title>
        <authorList>
            <person name="Hasing T."/>
            <person name="Tang H."/>
            <person name="Brym M."/>
            <person name="Khazi F."/>
            <person name="Huang T."/>
            <person name="Chambers A.H."/>
        </authorList>
    </citation>
    <scope>NUCLEOTIDE SEQUENCE [LARGE SCALE GENOMIC DNA]</scope>
    <source>
        <tissue evidence="2">Leaf</tissue>
    </source>
</reference>
<evidence type="ECO:0000313" key="3">
    <source>
        <dbReference type="EMBL" id="KAG0503523.1"/>
    </source>
</evidence>
<comment type="caution">
    <text evidence="2">The sequence shown here is derived from an EMBL/GenBank/DDBJ whole genome shotgun (WGS) entry which is preliminary data.</text>
</comment>
<dbReference type="SUPFAM" id="SSF52047">
    <property type="entry name" value="RNI-like"/>
    <property type="match status" value="1"/>
</dbReference>
<sequence length="454" mass="51388">MEDLPPPVVVEIMSRLGDSTDLARCRLASRYLRSLSYDVHSIAVVCSRERFLRSRAPATRDHALPFRSLVLNLLFLLSARGSLRSLSLAVEDPHAAAGEEDEEDEGGFDEADDLHLAAPDFLLQWLPEVGPGLRSLSIKDYWYQACWRCSTVLRLISDQCHSLLNLELRNAWLSVEGLKPMLTVTSLHLEFIRIEDENLDKINECFPFLQNLKLIGVGGLTKPKICLSQLQFCHWTVSNFPLSLAIHAPSLLELHLACIEPKSLVLEAPLLSRIDLKIRKLGVVKLESFLHLKSVRMETSHLGVIKHLFEGCKSVKQLEAQVFNCCKRDEAMGNFTLVDILTVFPNLEDLYLGPGAWTDLQNSIGCNATSIAFKWRNLKRLTIKLPAAETKMTHVHFVLNFCISSCEVTMLIHKDSLETTKNSFMALCCRHSEEFKWKLGVWNESCIDIFLDFL</sequence>
<feature type="domain" description="F-box" evidence="1">
    <location>
        <begin position="2"/>
        <end position="38"/>
    </location>
</feature>
<accession>A0A835S9E4</accession>